<reference evidence="1 2" key="1">
    <citation type="submission" date="2020-06" db="EMBL/GenBank/DDBJ databases">
        <authorList>
            <person name="Li R."/>
            <person name="Bekaert M."/>
        </authorList>
    </citation>
    <scope>NUCLEOTIDE SEQUENCE [LARGE SCALE GENOMIC DNA]</scope>
    <source>
        <strain evidence="2">wild</strain>
    </source>
</reference>
<gene>
    <name evidence="1" type="ORF">MCOR_3148</name>
</gene>
<organism evidence="1 2">
    <name type="scientific">Mytilus coruscus</name>
    <name type="common">Sea mussel</name>
    <dbReference type="NCBI Taxonomy" id="42192"/>
    <lineage>
        <taxon>Eukaryota</taxon>
        <taxon>Metazoa</taxon>
        <taxon>Spiralia</taxon>
        <taxon>Lophotrochozoa</taxon>
        <taxon>Mollusca</taxon>
        <taxon>Bivalvia</taxon>
        <taxon>Autobranchia</taxon>
        <taxon>Pteriomorphia</taxon>
        <taxon>Mytilida</taxon>
        <taxon>Mytiloidea</taxon>
        <taxon>Mytilidae</taxon>
        <taxon>Mytilinae</taxon>
        <taxon>Mytilus</taxon>
    </lineage>
</organism>
<evidence type="ECO:0000313" key="2">
    <source>
        <dbReference type="Proteomes" id="UP000507470"/>
    </source>
</evidence>
<dbReference type="Proteomes" id="UP000507470">
    <property type="component" value="Unassembled WGS sequence"/>
</dbReference>
<sequence>MNDQNDVICDNYCIDDKKDMTCHECSNFHPVATSSTQDSLNISRDEVIASNQNQINHVELDPVTEAIPGQAPLRDPRIDSQRTEFQDVTTMIRSRVVYSDKRMLTQDEIVPAIQQNNGMHTHPGSQNSHPLIKVIGPSCQTDSSLDDDFVLKGGALTVINKKRHSLNCIETWTLPL</sequence>
<dbReference type="AlphaFoldDB" id="A0A6J8A323"/>
<dbReference type="EMBL" id="CACVKT020000572">
    <property type="protein sequence ID" value="CAC5360784.1"/>
    <property type="molecule type" value="Genomic_DNA"/>
</dbReference>
<protein>
    <submittedName>
        <fullName evidence="1">Uncharacterized protein</fullName>
    </submittedName>
</protein>
<name>A0A6J8A323_MYTCO</name>
<evidence type="ECO:0000313" key="1">
    <source>
        <dbReference type="EMBL" id="CAC5360784.1"/>
    </source>
</evidence>
<keyword evidence="2" id="KW-1185">Reference proteome</keyword>
<accession>A0A6J8A323</accession>
<proteinExistence type="predicted"/>